<evidence type="ECO:0000313" key="2">
    <source>
        <dbReference type="Proteomes" id="UP000265955"/>
    </source>
</evidence>
<sequence length="68" mass="8351">MRSNRPARLDYCQYLLVSQINYTITNYADHTPKSMSHDAINRYLREDRRTSRLMWEHARRFRLPCMVM</sequence>
<organism evidence="1 2">
    <name type="scientific">Noviherbaspirillum saxi</name>
    <dbReference type="NCBI Taxonomy" id="2320863"/>
    <lineage>
        <taxon>Bacteria</taxon>
        <taxon>Pseudomonadati</taxon>
        <taxon>Pseudomonadota</taxon>
        <taxon>Betaproteobacteria</taxon>
        <taxon>Burkholderiales</taxon>
        <taxon>Oxalobacteraceae</taxon>
        <taxon>Noviherbaspirillum</taxon>
    </lineage>
</organism>
<accession>A0A3A3G264</accession>
<protein>
    <recommendedName>
        <fullName evidence="3">Transposase</fullName>
    </recommendedName>
</protein>
<gene>
    <name evidence="1" type="ORF">D3871_19195</name>
</gene>
<keyword evidence="2" id="KW-1185">Reference proteome</keyword>
<dbReference type="Proteomes" id="UP000265955">
    <property type="component" value="Unassembled WGS sequence"/>
</dbReference>
<proteinExistence type="predicted"/>
<evidence type="ECO:0008006" key="3">
    <source>
        <dbReference type="Google" id="ProtNLM"/>
    </source>
</evidence>
<reference evidence="2" key="1">
    <citation type="submission" date="2018-09" db="EMBL/GenBank/DDBJ databases">
        <authorList>
            <person name="Zhu H."/>
        </authorList>
    </citation>
    <scope>NUCLEOTIDE SEQUENCE [LARGE SCALE GENOMIC DNA]</scope>
    <source>
        <strain evidence="2">K1R23-30</strain>
    </source>
</reference>
<comment type="caution">
    <text evidence="1">The sequence shown here is derived from an EMBL/GenBank/DDBJ whole genome shotgun (WGS) entry which is preliminary data.</text>
</comment>
<evidence type="ECO:0000313" key="1">
    <source>
        <dbReference type="EMBL" id="RJF95526.1"/>
    </source>
</evidence>
<dbReference type="AlphaFoldDB" id="A0A3A3G264"/>
<dbReference type="EMBL" id="QYUO01000002">
    <property type="protein sequence ID" value="RJF95526.1"/>
    <property type="molecule type" value="Genomic_DNA"/>
</dbReference>
<name>A0A3A3G264_9BURK</name>